<dbReference type="InterPro" id="IPR003148">
    <property type="entry name" value="RCK_N"/>
</dbReference>
<protein>
    <submittedName>
        <fullName evidence="4">TrkA family potassium uptake protein</fullName>
    </submittedName>
</protein>
<accession>A0AA43U9Q5</accession>
<evidence type="ECO:0000259" key="3">
    <source>
        <dbReference type="PROSITE" id="PS51201"/>
    </source>
</evidence>
<keyword evidence="5" id="KW-1185">Reference proteome</keyword>
<dbReference type="PANTHER" id="PTHR43833:SF8">
    <property type="entry name" value="TRK SYSTEM POTASSIUM UPTAKE PROTEIN TRKA"/>
    <property type="match status" value="1"/>
</dbReference>
<dbReference type="Pfam" id="PF02254">
    <property type="entry name" value="TrkA_N"/>
    <property type="match status" value="1"/>
</dbReference>
<dbReference type="GO" id="GO:0005886">
    <property type="term" value="C:plasma membrane"/>
    <property type="evidence" value="ECO:0007669"/>
    <property type="project" value="InterPro"/>
</dbReference>
<dbReference type="InterPro" id="IPR050721">
    <property type="entry name" value="Trk_Ktr_HKT_K-transport"/>
</dbReference>
<keyword evidence="1" id="KW-0406">Ion transport</keyword>
<proteinExistence type="predicted"/>
<evidence type="ECO:0000313" key="4">
    <source>
        <dbReference type="EMBL" id="MDO4841271.1"/>
    </source>
</evidence>
<feature type="domain" description="RCK N-terminal" evidence="3">
    <location>
        <begin position="1"/>
        <end position="118"/>
    </location>
</feature>
<dbReference type="InterPro" id="IPR006036">
    <property type="entry name" value="K_uptake_TrkA"/>
</dbReference>
<keyword evidence="2" id="KW-0630">Potassium</keyword>
<name>A0AA43U9Q5_9ACTN</name>
<organism evidence="4 5">
    <name type="scientific">Phoenicibacter congonensis</name>
    <dbReference type="NCBI Taxonomy" id="1944646"/>
    <lineage>
        <taxon>Bacteria</taxon>
        <taxon>Bacillati</taxon>
        <taxon>Actinomycetota</taxon>
        <taxon>Coriobacteriia</taxon>
        <taxon>Eggerthellales</taxon>
        <taxon>Eggerthellaceae</taxon>
        <taxon>Phoenicibacter</taxon>
    </lineage>
</organism>
<sequence>MSNIIVIGCGRVGSQLAEGLSLQGHNVSCIDKNLSSFDALGSDFNGIKVLGLGFDVDTLEKAGSDDADIVVACTQSDNVNLMCCEVAKRLCDVDRVIARLYNPTRLEVYEKLGIDYICGTTLIAKAIMKKVEKTCM</sequence>
<reference evidence="4" key="1">
    <citation type="submission" date="2023-07" db="EMBL/GenBank/DDBJ databases">
        <title>Between Cages and Wild: Unraveling the Impact of Captivity on Animal Microbiomes and Antimicrobial Resistance.</title>
        <authorList>
            <person name="Schmartz G.P."/>
            <person name="Rehner J."/>
            <person name="Schuff M.J."/>
            <person name="Becker S.L."/>
            <person name="Kravczyk M."/>
            <person name="Gurevich A."/>
            <person name="Francke R."/>
            <person name="Mueller R."/>
            <person name="Keller V."/>
            <person name="Keller A."/>
        </authorList>
    </citation>
    <scope>NUCLEOTIDE SEQUENCE</scope>
    <source>
        <strain evidence="4">S12M_St_49</strain>
    </source>
</reference>
<evidence type="ECO:0000256" key="1">
    <source>
        <dbReference type="ARBA" id="ARBA00022538"/>
    </source>
</evidence>
<comment type="caution">
    <text evidence="4">The sequence shown here is derived from an EMBL/GenBank/DDBJ whole genome shotgun (WGS) entry which is preliminary data.</text>
</comment>
<dbReference type="Proteomes" id="UP001168575">
    <property type="component" value="Unassembled WGS sequence"/>
</dbReference>
<evidence type="ECO:0000313" key="5">
    <source>
        <dbReference type="Proteomes" id="UP001168575"/>
    </source>
</evidence>
<keyword evidence="1" id="KW-0633">Potassium transport</keyword>
<evidence type="ECO:0000256" key="2">
    <source>
        <dbReference type="ARBA" id="ARBA00022958"/>
    </source>
</evidence>
<dbReference type="GO" id="GO:0015079">
    <property type="term" value="F:potassium ion transmembrane transporter activity"/>
    <property type="evidence" value="ECO:0007669"/>
    <property type="project" value="InterPro"/>
</dbReference>
<dbReference type="InterPro" id="IPR036291">
    <property type="entry name" value="NAD(P)-bd_dom_sf"/>
</dbReference>
<dbReference type="SUPFAM" id="SSF51735">
    <property type="entry name" value="NAD(P)-binding Rossmann-fold domains"/>
    <property type="match status" value="1"/>
</dbReference>
<dbReference type="PANTHER" id="PTHR43833">
    <property type="entry name" value="POTASSIUM CHANNEL PROTEIN 2-RELATED-RELATED"/>
    <property type="match status" value="1"/>
</dbReference>
<dbReference type="PRINTS" id="PR00335">
    <property type="entry name" value="KUPTAKETRKA"/>
</dbReference>
<dbReference type="Gene3D" id="3.40.50.720">
    <property type="entry name" value="NAD(P)-binding Rossmann-like Domain"/>
    <property type="match status" value="1"/>
</dbReference>
<dbReference type="AlphaFoldDB" id="A0AA43U9Q5"/>
<dbReference type="EMBL" id="JAUMVS010000008">
    <property type="protein sequence ID" value="MDO4841271.1"/>
    <property type="molecule type" value="Genomic_DNA"/>
</dbReference>
<keyword evidence="1" id="KW-0813">Transport</keyword>
<dbReference type="PROSITE" id="PS51201">
    <property type="entry name" value="RCK_N"/>
    <property type="match status" value="1"/>
</dbReference>
<gene>
    <name evidence="4" type="ORF">Q3982_01145</name>
</gene>